<evidence type="ECO:0000313" key="1">
    <source>
        <dbReference type="EMBL" id="PXX96888.1"/>
    </source>
</evidence>
<comment type="caution">
    <text evidence="1">The sequence shown here is derived from an EMBL/GenBank/DDBJ whole genome shotgun (WGS) entry which is preliminary data.</text>
</comment>
<proteinExistence type="predicted"/>
<dbReference type="RefSeq" id="WP_110362911.1">
    <property type="nucleotide sequence ID" value="NZ_QFLI01000011.1"/>
</dbReference>
<evidence type="ECO:0000313" key="2">
    <source>
        <dbReference type="Proteomes" id="UP000248079"/>
    </source>
</evidence>
<name>A0A2V3ZSQ5_9BACT</name>
<reference evidence="1 2" key="1">
    <citation type="submission" date="2018-05" db="EMBL/GenBank/DDBJ databases">
        <title>Marinifilum breve JC075T sp. nov., a marine bacterium isolated from Yongle Blue Hole in the South China Sea.</title>
        <authorList>
            <person name="Fu T."/>
        </authorList>
    </citation>
    <scope>NUCLEOTIDE SEQUENCE [LARGE SCALE GENOMIC DNA]</scope>
    <source>
        <strain evidence="1 2">JC075</strain>
    </source>
</reference>
<dbReference type="AlphaFoldDB" id="A0A2V3ZSQ5"/>
<dbReference type="EMBL" id="QFLI01000011">
    <property type="protein sequence ID" value="PXX96888.1"/>
    <property type="molecule type" value="Genomic_DNA"/>
</dbReference>
<accession>A0A2V3ZSQ5</accession>
<dbReference type="OrthoDB" id="4146344at2"/>
<dbReference type="Proteomes" id="UP000248079">
    <property type="component" value="Unassembled WGS sequence"/>
</dbReference>
<protein>
    <submittedName>
        <fullName evidence="1">Uncharacterized protein</fullName>
    </submittedName>
</protein>
<organism evidence="1 2">
    <name type="scientific">Marinifilum breve</name>
    <dbReference type="NCBI Taxonomy" id="2184082"/>
    <lineage>
        <taxon>Bacteria</taxon>
        <taxon>Pseudomonadati</taxon>
        <taxon>Bacteroidota</taxon>
        <taxon>Bacteroidia</taxon>
        <taxon>Marinilabiliales</taxon>
        <taxon>Marinifilaceae</taxon>
    </lineage>
</organism>
<keyword evidence="2" id="KW-1185">Reference proteome</keyword>
<gene>
    <name evidence="1" type="ORF">DF185_19810</name>
</gene>
<sequence>MKKTVFNIQIHLSEQQLKKLCEIDGFGPEEIESYYRMAKMNPGFAYDDNPSYQNGLGAMINDILSIGFSVMNAMEGYGEMKVKKEDLHFHPFRYKYPVFTKVECELKDFVNTSPYEPMEFALAEKPKE</sequence>